<dbReference type="PATRIC" id="fig|251221.4.peg.2623"/>
<dbReference type="EMBL" id="BA000045">
    <property type="protein sequence ID" value="BAC90525.1"/>
    <property type="molecule type" value="Genomic_DNA"/>
</dbReference>
<dbReference type="HOGENOM" id="CLU_073576_0_0_3"/>
<proteinExistence type="predicted"/>
<reference evidence="2 3" key="1">
    <citation type="journal article" date="2003" name="DNA Res.">
        <title>Complete genome structure of Gloeobacter violaceus PCC 7421, a cyanobacterium that lacks thylakoids.</title>
        <authorList>
            <person name="Nakamura Y."/>
            <person name="Kaneko T."/>
            <person name="Sato S."/>
            <person name="Mimuro M."/>
            <person name="Miyashita H."/>
            <person name="Tsuchiya T."/>
            <person name="Sasamoto S."/>
            <person name="Watanabe A."/>
            <person name="Kawashima K."/>
            <person name="Kishida Y."/>
            <person name="Kiyokawa C."/>
            <person name="Kohara M."/>
            <person name="Matsumoto M."/>
            <person name="Matsuno A."/>
            <person name="Nakazaki N."/>
            <person name="Shimpo S."/>
            <person name="Takeuchi C."/>
            <person name="Yamada M."/>
            <person name="Tabata S."/>
        </authorList>
    </citation>
    <scope>NUCLEOTIDE SEQUENCE [LARGE SCALE GENOMIC DNA]</scope>
    <source>
        <strain evidence="3">ATCC 29082 / PCC 7421</strain>
    </source>
</reference>
<feature type="transmembrane region" description="Helical" evidence="1">
    <location>
        <begin position="97"/>
        <end position="118"/>
    </location>
</feature>
<dbReference type="Proteomes" id="UP000000557">
    <property type="component" value="Chromosome"/>
</dbReference>
<feature type="transmembrane region" description="Helical" evidence="1">
    <location>
        <begin position="225"/>
        <end position="244"/>
    </location>
</feature>
<keyword evidence="3" id="KW-1185">Reference proteome</keyword>
<reference evidence="2 3" key="2">
    <citation type="journal article" date="2003" name="DNA Res.">
        <title>Complete genome structure of Gloeobacter violaceus PCC 7421, a cyanobacterium that lacks thylakoids (supplement).</title>
        <authorList>
            <person name="Nakamura Y."/>
            <person name="Kaneko T."/>
            <person name="Sato S."/>
            <person name="Mimuro M."/>
            <person name="Miyashita H."/>
            <person name="Tsuchiya T."/>
            <person name="Sasamoto S."/>
            <person name="Watanabe A."/>
            <person name="Kawashima K."/>
            <person name="Kishida Y."/>
            <person name="Kiyokawa C."/>
            <person name="Kohara M."/>
            <person name="Matsumoto M."/>
            <person name="Matsuno A."/>
            <person name="Nakazaki N."/>
            <person name="Shimpo S."/>
            <person name="Takeuchi C."/>
            <person name="Yamada M."/>
            <person name="Tabata S."/>
        </authorList>
    </citation>
    <scope>NUCLEOTIDE SEQUENCE [LARGE SCALE GENOMIC DNA]</scope>
    <source>
        <strain evidence="3">ATCC 29082 / PCC 7421</strain>
    </source>
</reference>
<keyword evidence="1" id="KW-0472">Membrane</keyword>
<keyword evidence="1" id="KW-1133">Transmembrane helix</keyword>
<evidence type="ECO:0000313" key="3">
    <source>
        <dbReference type="Proteomes" id="UP000000557"/>
    </source>
</evidence>
<evidence type="ECO:0000256" key="1">
    <source>
        <dbReference type="SAM" id="Phobius"/>
    </source>
</evidence>
<dbReference type="EnsemblBacteria" id="BAC90525">
    <property type="protein sequence ID" value="BAC90525"/>
    <property type="gene ID" value="BAC90525"/>
</dbReference>
<accession>Q7NHF3</accession>
<organism evidence="2 3">
    <name type="scientific">Gloeobacter violaceus (strain ATCC 29082 / PCC 7421)</name>
    <dbReference type="NCBI Taxonomy" id="251221"/>
    <lineage>
        <taxon>Bacteria</taxon>
        <taxon>Bacillati</taxon>
        <taxon>Cyanobacteriota</taxon>
        <taxon>Cyanophyceae</taxon>
        <taxon>Gloeobacterales</taxon>
        <taxon>Gloeobacteraceae</taxon>
        <taxon>Gloeobacter</taxon>
    </lineage>
</organism>
<dbReference type="OrthoDB" id="5516623at2"/>
<sequence length="250" mass="27278">MRLHPCRGLLAKCRTYHVGRTVRRSQSGETTMDMQPGGRDIVKVIREGYSVKIGDYLSDSWAIFARNAGAFAGYAFIVLVAGAGLNWALDLLTKQQLVINFVTAAIAAPLSAGFYIVALKLKRGQPTQFADFLKGFDDFVPLALAGMITSLLVSVGTILLVLPGIYLMVAYMFTNLLIIDRGLEPWEAMETSRKIVSKRWFSVFGFGLVLSLIFLVGAIPLGLGLLVAFPIIYSAIAVAYDDIVGSQRSF</sequence>
<dbReference type="AlphaFoldDB" id="Q7NHF3"/>
<dbReference type="PhylomeDB" id="Q7NHF3"/>
<feature type="transmembrane region" description="Helical" evidence="1">
    <location>
        <begin position="68"/>
        <end position="85"/>
    </location>
</feature>
<gene>
    <name evidence="2" type="ordered locus">glr2584</name>
</gene>
<feature type="transmembrane region" description="Helical" evidence="1">
    <location>
        <begin position="200"/>
        <end position="219"/>
    </location>
</feature>
<dbReference type="KEGG" id="gvi:glr2584"/>
<name>Q7NHF3_GLOVI</name>
<keyword evidence="1" id="KW-0812">Transmembrane</keyword>
<protein>
    <submittedName>
        <fullName evidence="2">Glr2584 protein</fullName>
    </submittedName>
</protein>
<dbReference type="STRING" id="251221.gene:10760084"/>
<dbReference type="PANTHER" id="PTHR40076">
    <property type="entry name" value="MEMBRANE PROTEIN-RELATED"/>
    <property type="match status" value="1"/>
</dbReference>
<dbReference type="eggNOG" id="COG5523">
    <property type="taxonomic scope" value="Bacteria"/>
</dbReference>
<dbReference type="InParanoid" id="Q7NHF3"/>
<feature type="transmembrane region" description="Helical" evidence="1">
    <location>
        <begin position="161"/>
        <end position="179"/>
    </location>
</feature>
<evidence type="ECO:0000313" key="2">
    <source>
        <dbReference type="EMBL" id="BAC90525.1"/>
    </source>
</evidence>
<dbReference type="PANTHER" id="PTHR40076:SF1">
    <property type="entry name" value="MEMBRANE PROTEIN"/>
    <property type="match status" value="1"/>
</dbReference>
<dbReference type="InterPro" id="IPR010380">
    <property type="entry name" value="DUF975"/>
</dbReference>